<evidence type="ECO:0000256" key="3">
    <source>
        <dbReference type="ARBA" id="ARBA00023163"/>
    </source>
</evidence>
<keyword evidence="1" id="KW-0805">Transcription regulation</keyword>
<dbReference type="InterPro" id="IPR050204">
    <property type="entry name" value="AraC_XylS_family_regulators"/>
</dbReference>
<dbReference type="GO" id="GO:0003700">
    <property type="term" value="F:DNA-binding transcription factor activity"/>
    <property type="evidence" value="ECO:0007669"/>
    <property type="project" value="InterPro"/>
</dbReference>
<evidence type="ECO:0000313" key="5">
    <source>
        <dbReference type="EMBL" id="SEB43073.1"/>
    </source>
</evidence>
<protein>
    <submittedName>
        <fullName evidence="5">Helix-turn-helix domain-containing protein</fullName>
    </submittedName>
</protein>
<dbReference type="SUPFAM" id="SSF46689">
    <property type="entry name" value="Homeodomain-like"/>
    <property type="match status" value="1"/>
</dbReference>
<accession>A0A1H4J9Y5</accession>
<dbReference type="PRINTS" id="PR00032">
    <property type="entry name" value="HTHARAC"/>
</dbReference>
<evidence type="ECO:0000256" key="2">
    <source>
        <dbReference type="ARBA" id="ARBA00023125"/>
    </source>
</evidence>
<dbReference type="PANTHER" id="PTHR46796">
    <property type="entry name" value="HTH-TYPE TRANSCRIPTIONAL ACTIVATOR RHAS-RELATED"/>
    <property type="match status" value="1"/>
</dbReference>
<dbReference type="AlphaFoldDB" id="A0A1H4J9Y5"/>
<organism evidence="5 6">
    <name type="scientific">Terriglobus roseus</name>
    <dbReference type="NCBI Taxonomy" id="392734"/>
    <lineage>
        <taxon>Bacteria</taxon>
        <taxon>Pseudomonadati</taxon>
        <taxon>Acidobacteriota</taxon>
        <taxon>Terriglobia</taxon>
        <taxon>Terriglobales</taxon>
        <taxon>Acidobacteriaceae</taxon>
        <taxon>Terriglobus</taxon>
    </lineage>
</organism>
<feature type="domain" description="HTH araC/xylS-type" evidence="4">
    <location>
        <begin position="196"/>
        <end position="298"/>
    </location>
</feature>
<dbReference type="PROSITE" id="PS00041">
    <property type="entry name" value="HTH_ARAC_FAMILY_1"/>
    <property type="match status" value="1"/>
</dbReference>
<name>A0A1H4J9Y5_9BACT</name>
<dbReference type="InterPro" id="IPR018060">
    <property type="entry name" value="HTH_AraC"/>
</dbReference>
<proteinExistence type="predicted"/>
<dbReference type="GO" id="GO:0043565">
    <property type="term" value="F:sequence-specific DNA binding"/>
    <property type="evidence" value="ECO:0007669"/>
    <property type="project" value="InterPro"/>
</dbReference>
<dbReference type="InterPro" id="IPR009057">
    <property type="entry name" value="Homeodomain-like_sf"/>
</dbReference>
<dbReference type="SMART" id="SM00342">
    <property type="entry name" value="HTH_ARAC"/>
    <property type="match status" value="1"/>
</dbReference>
<dbReference type="Gene3D" id="1.10.10.60">
    <property type="entry name" value="Homeodomain-like"/>
    <property type="match status" value="2"/>
</dbReference>
<keyword evidence="2" id="KW-0238">DNA-binding</keyword>
<dbReference type="RefSeq" id="WP_170834933.1">
    <property type="nucleotide sequence ID" value="NZ_FNSD01000001.1"/>
</dbReference>
<dbReference type="EMBL" id="FNSD01000001">
    <property type="protein sequence ID" value="SEB43073.1"/>
    <property type="molecule type" value="Genomic_DNA"/>
</dbReference>
<dbReference type="PANTHER" id="PTHR46796:SF14">
    <property type="entry name" value="TRANSCRIPTIONAL REGULATORY PROTEIN"/>
    <property type="match status" value="1"/>
</dbReference>
<sequence>MLCEVDVWIEGISTVAHLASQPSPSTLFREEDSRKPSPHVVLRRRGKSIDIWVSADSALRMRKTRALQAYQTFFINNPSTPKDLKVHGTGGRFHCPSDTTFKQVFGLSDLRGQERLKVCVSRDLIEDATDNPQDFRFVDDIVARELTLALTYSHAGRAPAGSDTRQYILEALCERLQTCSSSSVEPNDGASDPFHAWQLVVIQEALDNAGNVDVSVEAVAKRCRLSGCHFARRFRLTFGTSFHRHIVQARVARSRVLLSTTSRPISQIALDVGFGDQSSFTRCFTNAIGIPPGRWRAITAGQKSFVGNC</sequence>
<dbReference type="InterPro" id="IPR018062">
    <property type="entry name" value="HTH_AraC-typ_CS"/>
</dbReference>
<evidence type="ECO:0000256" key="1">
    <source>
        <dbReference type="ARBA" id="ARBA00023015"/>
    </source>
</evidence>
<gene>
    <name evidence="5" type="ORF">SAMN05443244_0471</name>
</gene>
<keyword evidence="3" id="KW-0804">Transcription</keyword>
<dbReference type="Pfam" id="PF12833">
    <property type="entry name" value="HTH_18"/>
    <property type="match status" value="1"/>
</dbReference>
<reference evidence="5 6" key="1">
    <citation type="submission" date="2016-10" db="EMBL/GenBank/DDBJ databases">
        <authorList>
            <person name="de Groot N.N."/>
        </authorList>
    </citation>
    <scope>NUCLEOTIDE SEQUENCE [LARGE SCALE GENOMIC DNA]</scope>
    <source>
        <strain evidence="5 6">AB35.6</strain>
    </source>
</reference>
<dbReference type="InterPro" id="IPR020449">
    <property type="entry name" value="Tscrpt_reg_AraC-type_HTH"/>
</dbReference>
<evidence type="ECO:0000313" key="6">
    <source>
        <dbReference type="Proteomes" id="UP000182409"/>
    </source>
</evidence>
<dbReference type="PROSITE" id="PS01124">
    <property type="entry name" value="HTH_ARAC_FAMILY_2"/>
    <property type="match status" value="1"/>
</dbReference>
<evidence type="ECO:0000259" key="4">
    <source>
        <dbReference type="PROSITE" id="PS01124"/>
    </source>
</evidence>
<dbReference type="Proteomes" id="UP000182409">
    <property type="component" value="Unassembled WGS sequence"/>
</dbReference>